<reference evidence="2" key="2">
    <citation type="submission" date="2023-02" db="EMBL/GenBank/DDBJ databases">
        <authorList>
            <consortium name="DOE Joint Genome Institute"/>
            <person name="Mondo S.J."/>
            <person name="Chang Y."/>
            <person name="Wang Y."/>
            <person name="Ahrendt S."/>
            <person name="Andreopoulos W."/>
            <person name="Barry K."/>
            <person name="Beard J."/>
            <person name="Benny G.L."/>
            <person name="Blankenship S."/>
            <person name="Bonito G."/>
            <person name="Cuomo C."/>
            <person name="Desiro A."/>
            <person name="Gervers K.A."/>
            <person name="Hundley H."/>
            <person name="Kuo A."/>
            <person name="LaButti K."/>
            <person name="Lang B.F."/>
            <person name="Lipzen A."/>
            <person name="O'Donnell K."/>
            <person name="Pangilinan J."/>
            <person name="Reynolds N."/>
            <person name="Sandor L."/>
            <person name="Smith M.W."/>
            <person name="Tsang A."/>
            <person name="Grigoriev I.V."/>
            <person name="Stajich J.E."/>
            <person name="Spatafora J.W."/>
        </authorList>
    </citation>
    <scope>NUCLEOTIDE SEQUENCE</scope>
    <source>
        <strain evidence="2">RSA 2281</strain>
    </source>
</reference>
<protein>
    <submittedName>
        <fullName evidence="2">Uncharacterized protein</fullName>
    </submittedName>
</protein>
<keyword evidence="3" id="KW-1185">Reference proteome</keyword>
<feature type="region of interest" description="Disordered" evidence="1">
    <location>
        <begin position="142"/>
        <end position="184"/>
    </location>
</feature>
<dbReference type="EMBL" id="JAIXMP010000008">
    <property type="protein sequence ID" value="KAI9269290.1"/>
    <property type="molecule type" value="Genomic_DNA"/>
</dbReference>
<comment type="caution">
    <text evidence="2">The sequence shown here is derived from an EMBL/GenBank/DDBJ whole genome shotgun (WGS) entry which is preliminary data.</text>
</comment>
<sequence>MHSWHMSGGNLQFSQQLHNRQYQEIIPKPLAMTTDQTGKNGTIHLPSSKGRSINKNDLSLSDPFAKDDSSKNEVLTKLDSCKNTKKYFNDIDSNNHNYNDESIRWPPQRDVDIYDVVQRTLSNNLVKLWKQHEVLMEKYMENFPGQPSKRRRHSGFHRNRNDQASPTQTNNYHPTPSRQQHQSTFPMNAGDYLSTTLNNNNTNRHNRHKLYLLAREVLLYYEKEYGSHRGTPEAERIIFLRQAISDFTTSGS</sequence>
<dbReference type="AlphaFoldDB" id="A0AAD5K534"/>
<organism evidence="2 3">
    <name type="scientific">Phascolomyces articulosus</name>
    <dbReference type="NCBI Taxonomy" id="60185"/>
    <lineage>
        <taxon>Eukaryota</taxon>
        <taxon>Fungi</taxon>
        <taxon>Fungi incertae sedis</taxon>
        <taxon>Mucoromycota</taxon>
        <taxon>Mucoromycotina</taxon>
        <taxon>Mucoromycetes</taxon>
        <taxon>Mucorales</taxon>
        <taxon>Lichtheimiaceae</taxon>
        <taxon>Phascolomyces</taxon>
    </lineage>
</organism>
<proteinExistence type="predicted"/>
<dbReference type="Proteomes" id="UP001209540">
    <property type="component" value="Unassembled WGS sequence"/>
</dbReference>
<evidence type="ECO:0000313" key="2">
    <source>
        <dbReference type="EMBL" id="KAI9269290.1"/>
    </source>
</evidence>
<evidence type="ECO:0000313" key="3">
    <source>
        <dbReference type="Proteomes" id="UP001209540"/>
    </source>
</evidence>
<feature type="compositionally biased region" description="Basic residues" evidence="1">
    <location>
        <begin position="148"/>
        <end position="158"/>
    </location>
</feature>
<accession>A0AAD5K534</accession>
<gene>
    <name evidence="2" type="ORF">BDA99DRAFT_535361</name>
</gene>
<evidence type="ECO:0000256" key="1">
    <source>
        <dbReference type="SAM" id="MobiDB-lite"/>
    </source>
</evidence>
<reference evidence="2" key="1">
    <citation type="journal article" date="2022" name="IScience">
        <title>Evolution of zygomycete secretomes and the origins of terrestrial fungal ecologies.</title>
        <authorList>
            <person name="Chang Y."/>
            <person name="Wang Y."/>
            <person name="Mondo S."/>
            <person name="Ahrendt S."/>
            <person name="Andreopoulos W."/>
            <person name="Barry K."/>
            <person name="Beard J."/>
            <person name="Benny G.L."/>
            <person name="Blankenship S."/>
            <person name="Bonito G."/>
            <person name="Cuomo C."/>
            <person name="Desiro A."/>
            <person name="Gervers K.A."/>
            <person name="Hundley H."/>
            <person name="Kuo A."/>
            <person name="LaButti K."/>
            <person name="Lang B.F."/>
            <person name="Lipzen A."/>
            <person name="O'Donnell K."/>
            <person name="Pangilinan J."/>
            <person name="Reynolds N."/>
            <person name="Sandor L."/>
            <person name="Smith M.E."/>
            <person name="Tsang A."/>
            <person name="Grigoriev I.V."/>
            <person name="Stajich J.E."/>
            <person name="Spatafora J.W."/>
        </authorList>
    </citation>
    <scope>NUCLEOTIDE SEQUENCE</scope>
    <source>
        <strain evidence="2">RSA 2281</strain>
    </source>
</reference>
<feature type="compositionally biased region" description="Polar residues" evidence="1">
    <location>
        <begin position="162"/>
        <end position="184"/>
    </location>
</feature>
<name>A0AAD5K534_9FUNG</name>
<feature type="region of interest" description="Disordered" evidence="1">
    <location>
        <begin position="32"/>
        <end position="55"/>
    </location>
</feature>